<evidence type="ECO:0000313" key="1">
    <source>
        <dbReference type="EMBL" id="JAH61089.1"/>
    </source>
</evidence>
<protein>
    <submittedName>
        <fullName evidence="1">Uncharacterized protein</fullName>
    </submittedName>
</protein>
<reference evidence="1" key="2">
    <citation type="journal article" date="2015" name="Fish Shellfish Immunol.">
        <title>Early steps in the European eel (Anguilla anguilla)-Vibrio vulnificus interaction in the gills: Role of the RtxA13 toxin.</title>
        <authorList>
            <person name="Callol A."/>
            <person name="Pajuelo D."/>
            <person name="Ebbesson L."/>
            <person name="Teles M."/>
            <person name="MacKenzie S."/>
            <person name="Amaro C."/>
        </authorList>
    </citation>
    <scope>NUCLEOTIDE SEQUENCE</scope>
</reference>
<sequence>MRKDGMASTTRMRNLASFPSTQKGLLECSWTVSITIPHWNCSNCSSAKTL</sequence>
<organism evidence="1">
    <name type="scientific">Anguilla anguilla</name>
    <name type="common">European freshwater eel</name>
    <name type="synonym">Muraena anguilla</name>
    <dbReference type="NCBI Taxonomy" id="7936"/>
    <lineage>
        <taxon>Eukaryota</taxon>
        <taxon>Metazoa</taxon>
        <taxon>Chordata</taxon>
        <taxon>Craniata</taxon>
        <taxon>Vertebrata</taxon>
        <taxon>Euteleostomi</taxon>
        <taxon>Actinopterygii</taxon>
        <taxon>Neopterygii</taxon>
        <taxon>Teleostei</taxon>
        <taxon>Anguilliformes</taxon>
        <taxon>Anguillidae</taxon>
        <taxon>Anguilla</taxon>
    </lineage>
</organism>
<reference evidence="1" key="1">
    <citation type="submission" date="2014-11" db="EMBL/GenBank/DDBJ databases">
        <authorList>
            <person name="Amaro Gonzalez C."/>
        </authorList>
    </citation>
    <scope>NUCLEOTIDE SEQUENCE</scope>
</reference>
<name>A0A0E9U594_ANGAN</name>
<accession>A0A0E9U594</accession>
<dbReference type="AlphaFoldDB" id="A0A0E9U594"/>
<dbReference type="EMBL" id="GBXM01047488">
    <property type="protein sequence ID" value="JAH61089.1"/>
    <property type="molecule type" value="Transcribed_RNA"/>
</dbReference>
<proteinExistence type="predicted"/>